<comment type="function">
    <text evidence="8 11">Allows the formation of correctly charged Asn-tRNA(Asn) or Gln-tRNA(Gln) through the transamidation of misacylated Asp-tRNA(Asn) or Glu-tRNA(Gln) in organisms which lack either or both of asparaginyl-tRNA or glutaminyl-tRNA synthetases. The reaction takes place in the presence of glutamine and ATP through an activated phospho-Asp-tRNA(Asn) or phospho-Glu-tRNA(Gln).</text>
</comment>
<dbReference type="GO" id="GO:0050567">
    <property type="term" value="F:glutaminyl-tRNA synthase (glutamine-hydrolyzing) activity"/>
    <property type="evidence" value="ECO:0007669"/>
    <property type="project" value="UniProtKB-UniRule"/>
</dbReference>
<organism evidence="13">
    <name type="scientific">Polaromonas hydrogenivorans</name>
    <dbReference type="NCBI Taxonomy" id="335476"/>
    <lineage>
        <taxon>Bacteria</taxon>
        <taxon>Pseudomonadati</taxon>
        <taxon>Pseudomonadota</taxon>
        <taxon>Betaproteobacteria</taxon>
        <taxon>Burkholderiales</taxon>
        <taxon>Comamonadaceae</taxon>
        <taxon>Polaromonas</taxon>
    </lineage>
</organism>
<evidence type="ECO:0000256" key="1">
    <source>
        <dbReference type="ARBA" id="ARBA00005306"/>
    </source>
</evidence>
<dbReference type="GO" id="GO:0070681">
    <property type="term" value="P:glutaminyl-tRNAGln biosynthesis via transamidation"/>
    <property type="evidence" value="ECO:0007669"/>
    <property type="project" value="TreeGrafter"/>
</dbReference>
<evidence type="ECO:0000256" key="9">
    <source>
        <dbReference type="ARBA" id="ARBA00047380"/>
    </source>
</evidence>
<dbReference type="Gene3D" id="1.10.150.380">
    <property type="entry name" value="GatB domain, N-terminal subdomain"/>
    <property type="match status" value="1"/>
</dbReference>
<dbReference type="Pfam" id="PF02934">
    <property type="entry name" value="GatB_N"/>
    <property type="match status" value="1"/>
</dbReference>
<dbReference type="SUPFAM" id="SSF55931">
    <property type="entry name" value="Glutamine synthetase/guanido kinase"/>
    <property type="match status" value="1"/>
</dbReference>
<evidence type="ECO:0000256" key="11">
    <source>
        <dbReference type="HAMAP-Rule" id="MF_00121"/>
    </source>
</evidence>
<keyword evidence="7 11" id="KW-0648">Protein biosynthesis</keyword>
<dbReference type="Pfam" id="PF02637">
    <property type="entry name" value="GatB_Yqey"/>
    <property type="match status" value="1"/>
</dbReference>
<reference evidence="13" key="1">
    <citation type="submission" date="2024-05" db="EMBL/GenBank/DDBJ databases">
        <authorList>
            <person name="Bunk B."/>
            <person name="Swiderski J."/>
            <person name="Sproer C."/>
            <person name="Thiel V."/>
        </authorList>
    </citation>
    <scope>NUCLEOTIDE SEQUENCE</scope>
    <source>
        <strain evidence="13">DSM 17735</strain>
    </source>
</reference>
<comment type="subunit">
    <text evidence="2 11">Heterotrimer of A, B and C subunits.</text>
</comment>
<dbReference type="InterPro" id="IPR014746">
    <property type="entry name" value="Gln_synth/guanido_kin_cat_dom"/>
</dbReference>
<dbReference type="PANTHER" id="PTHR11659:SF0">
    <property type="entry name" value="GLUTAMYL-TRNA(GLN) AMIDOTRANSFERASE SUBUNIT B, MITOCHONDRIAL"/>
    <property type="match status" value="1"/>
</dbReference>
<dbReference type="NCBIfam" id="NF004012">
    <property type="entry name" value="PRK05477.1-2"/>
    <property type="match status" value="1"/>
</dbReference>
<evidence type="ECO:0000256" key="6">
    <source>
        <dbReference type="ARBA" id="ARBA00022840"/>
    </source>
</evidence>
<comment type="catalytic activity">
    <reaction evidence="10 11">
        <text>L-glutamyl-tRNA(Gln) + L-glutamine + ATP + H2O = L-glutaminyl-tRNA(Gln) + L-glutamate + ADP + phosphate + H(+)</text>
        <dbReference type="Rhea" id="RHEA:17521"/>
        <dbReference type="Rhea" id="RHEA-COMP:9681"/>
        <dbReference type="Rhea" id="RHEA-COMP:9684"/>
        <dbReference type="ChEBI" id="CHEBI:15377"/>
        <dbReference type="ChEBI" id="CHEBI:15378"/>
        <dbReference type="ChEBI" id="CHEBI:29985"/>
        <dbReference type="ChEBI" id="CHEBI:30616"/>
        <dbReference type="ChEBI" id="CHEBI:43474"/>
        <dbReference type="ChEBI" id="CHEBI:58359"/>
        <dbReference type="ChEBI" id="CHEBI:78520"/>
        <dbReference type="ChEBI" id="CHEBI:78521"/>
        <dbReference type="ChEBI" id="CHEBI:456216"/>
    </reaction>
</comment>
<comment type="catalytic activity">
    <reaction evidence="9 11">
        <text>L-aspartyl-tRNA(Asn) + L-glutamine + ATP + H2O = L-asparaginyl-tRNA(Asn) + L-glutamate + ADP + phosphate + 2 H(+)</text>
        <dbReference type="Rhea" id="RHEA:14513"/>
        <dbReference type="Rhea" id="RHEA-COMP:9674"/>
        <dbReference type="Rhea" id="RHEA-COMP:9677"/>
        <dbReference type="ChEBI" id="CHEBI:15377"/>
        <dbReference type="ChEBI" id="CHEBI:15378"/>
        <dbReference type="ChEBI" id="CHEBI:29985"/>
        <dbReference type="ChEBI" id="CHEBI:30616"/>
        <dbReference type="ChEBI" id="CHEBI:43474"/>
        <dbReference type="ChEBI" id="CHEBI:58359"/>
        <dbReference type="ChEBI" id="CHEBI:78515"/>
        <dbReference type="ChEBI" id="CHEBI:78516"/>
        <dbReference type="ChEBI" id="CHEBI:456216"/>
    </reaction>
</comment>
<evidence type="ECO:0000256" key="5">
    <source>
        <dbReference type="ARBA" id="ARBA00022741"/>
    </source>
</evidence>
<dbReference type="InterPro" id="IPR017959">
    <property type="entry name" value="Asn/Gln-tRNA_amidoTrfase_suB/E"/>
</dbReference>
<evidence type="ECO:0000313" key="13">
    <source>
        <dbReference type="EMBL" id="XBP70418.1"/>
    </source>
</evidence>
<evidence type="ECO:0000256" key="7">
    <source>
        <dbReference type="ARBA" id="ARBA00022917"/>
    </source>
</evidence>
<dbReference type="SUPFAM" id="SSF89095">
    <property type="entry name" value="GatB/YqeY motif"/>
    <property type="match status" value="1"/>
</dbReference>
<dbReference type="EC" id="6.3.5.-" evidence="11"/>
<dbReference type="GO" id="GO:0006412">
    <property type="term" value="P:translation"/>
    <property type="evidence" value="ECO:0007669"/>
    <property type="project" value="UniProtKB-UniRule"/>
</dbReference>
<keyword evidence="4 11" id="KW-0436">Ligase</keyword>
<dbReference type="NCBIfam" id="NF004014">
    <property type="entry name" value="PRK05477.1-4"/>
    <property type="match status" value="1"/>
</dbReference>
<dbReference type="SMART" id="SM00845">
    <property type="entry name" value="GatB_Yqey"/>
    <property type="match status" value="1"/>
</dbReference>
<dbReference type="EMBL" id="CP157675">
    <property type="protein sequence ID" value="XBP70418.1"/>
    <property type="molecule type" value="Genomic_DNA"/>
</dbReference>
<dbReference type="HAMAP" id="MF_00121">
    <property type="entry name" value="GatB"/>
    <property type="match status" value="1"/>
</dbReference>
<dbReference type="InterPro" id="IPR018027">
    <property type="entry name" value="Asn/Gln_amidotransferase"/>
</dbReference>
<dbReference type="InterPro" id="IPR006075">
    <property type="entry name" value="Asn/Gln-tRNA_Trfase_suB/E_cat"/>
</dbReference>
<evidence type="ECO:0000256" key="10">
    <source>
        <dbReference type="ARBA" id="ARBA00047913"/>
    </source>
</evidence>
<dbReference type="InterPro" id="IPR042114">
    <property type="entry name" value="GatB_C_1"/>
</dbReference>
<accession>A0AAU7LU48</accession>
<dbReference type="GO" id="GO:0005524">
    <property type="term" value="F:ATP binding"/>
    <property type="evidence" value="ECO:0007669"/>
    <property type="project" value="UniProtKB-KW"/>
</dbReference>
<gene>
    <name evidence="11 13" type="primary">gatB</name>
    <name evidence="13" type="ORF">ABLV49_00845</name>
</gene>
<protein>
    <recommendedName>
        <fullName evidence="3 11">Aspartyl/glutamyl-tRNA(Asn/Gln) amidotransferase subunit B</fullName>
        <shortName evidence="11">Asp/Glu-ADT subunit B</shortName>
        <ecNumber evidence="11">6.3.5.-</ecNumber>
    </recommendedName>
</protein>
<comment type="similarity">
    <text evidence="1 11">Belongs to the GatB/GatE family. GatB subfamily.</text>
</comment>
<dbReference type="NCBIfam" id="TIGR00133">
    <property type="entry name" value="gatB"/>
    <property type="match status" value="1"/>
</dbReference>
<proteinExistence type="inferred from homology"/>
<evidence type="ECO:0000256" key="8">
    <source>
        <dbReference type="ARBA" id="ARBA00024799"/>
    </source>
</evidence>
<feature type="domain" description="Asn/Gln amidotransferase" evidence="12">
    <location>
        <begin position="336"/>
        <end position="484"/>
    </location>
</feature>
<dbReference type="FunFam" id="1.10.10.410:FF:000001">
    <property type="entry name" value="Aspartyl/glutamyl-tRNA(Asn/Gln) amidotransferase subunit B"/>
    <property type="match status" value="1"/>
</dbReference>
<dbReference type="PROSITE" id="PS01234">
    <property type="entry name" value="GATB"/>
    <property type="match status" value="1"/>
</dbReference>
<dbReference type="AlphaFoldDB" id="A0AAU7LU48"/>
<dbReference type="InterPro" id="IPR017958">
    <property type="entry name" value="Gln-tRNA_amidoTrfase_suB_CS"/>
</dbReference>
<name>A0AAU7LU48_9BURK</name>
<sequence length="485" mass="52958">MSKTTKSLLVQGYEVVIGFETHTQLTTQSKIFSRASTAFGAEPNTQASAVDFALPGALPVMNKGAVQRAIEFGLAVNAHIAEKSIFARKNYFYPDLPKGYQISQFEIPVVQGGVVEFFLDGEKKSVRLVRAHLEEDAGKSLHEDFIGQSGIDLNRAGTPLLEIVTEPDMRSTLEAVAYAKELHKIVTWIGICDGNMQEGSFRCDANVSVRKPGAPLGTRREIKNLNSFKFMQQAMDYEVRWQIEQIEDGHEIQQATVLFDPDTGETRSMRSKEDAADYRYFPDPDLPPLVIGRDWVEKTRSEMSELPRVMAARFVADYGLPEYDAGQLTQSKATAAYFEAVATASKSPKLASNWVMGELSRRLNTEEKSIEASAVSAVQLAALIGRIADGTIANNAARQVFDALWTGEGLDVDALIEAKGLKSMSDTGELETIIDGVLAANAKNVEEVKAGNAKAFNALVGQAMKATKGKANPAQVNELLKKKLG</sequence>
<dbReference type="InterPro" id="IPR023168">
    <property type="entry name" value="GatB_Yqey_C_2"/>
</dbReference>
<evidence type="ECO:0000256" key="2">
    <source>
        <dbReference type="ARBA" id="ARBA00011123"/>
    </source>
</evidence>
<evidence type="ECO:0000259" key="12">
    <source>
        <dbReference type="SMART" id="SM00845"/>
    </source>
</evidence>
<dbReference type="Gene3D" id="1.10.10.410">
    <property type="match status" value="1"/>
</dbReference>
<dbReference type="InterPro" id="IPR003789">
    <property type="entry name" value="Asn/Gln_tRNA_amidoTrase-B-like"/>
</dbReference>
<dbReference type="RefSeq" id="WP_349279776.1">
    <property type="nucleotide sequence ID" value="NZ_CBCSCU010000013.1"/>
</dbReference>
<evidence type="ECO:0000256" key="3">
    <source>
        <dbReference type="ARBA" id="ARBA00016923"/>
    </source>
</evidence>
<dbReference type="PANTHER" id="PTHR11659">
    <property type="entry name" value="GLUTAMYL-TRNA GLN AMIDOTRANSFERASE SUBUNIT B MITOCHONDRIAL AND PROKARYOTIC PET112-RELATED"/>
    <property type="match status" value="1"/>
</dbReference>
<keyword evidence="6 11" id="KW-0067">ATP-binding</keyword>
<evidence type="ECO:0000256" key="4">
    <source>
        <dbReference type="ARBA" id="ARBA00022598"/>
    </source>
</evidence>
<dbReference type="FunFam" id="1.10.150.380:FF:000001">
    <property type="entry name" value="Aspartyl/glutamyl-tRNA(Asn/Gln) amidotransferase subunit B"/>
    <property type="match status" value="1"/>
</dbReference>
<keyword evidence="5 11" id="KW-0547">Nucleotide-binding</keyword>
<dbReference type="InterPro" id="IPR004413">
    <property type="entry name" value="GatB"/>
</dbReference>